<dbReference type="AlphaFoldDB" id="A0A1A0VC63"/>
<gene>
    <name evidence="1" type="ORF">A5760_18245</name>
</gene>
<dbReference type="Proteomes" id="UP000091914">
    <property type="component" value="Unassembled WGS sequence"/>
</dbReference>
<proteinExistence type="predicted"/>
<reference evidence="1 2" key="1">
    <citation type="submission" date="2016-06" db="EMBL/GenBank/DDBJ databases">
        <authorList>
            <person name="Kjaerup R.B."/>
            <person name="Dalgaard T.S."/>
            <person name="Juul-Madsen H.R."/>
        </authorList>
    </citation>
    <scope>NUCLEOTIDE SEQUENCE [LARGE SCALE GENOMIC DNA]</scope>
    <source>
        <strain evidence="1 2">852002-51834_SCH5396731</strain>
    </source>
</reference>
<name>A0A1A0VC63_9MYCO</name>
<evidence type="ECO:0000313" key="2">
    <source>
        <dbReference type="Proteomes" id="UP000091914"/>
    </source>
</evidence>
<evidence type="ECO:0000313" key="1">
    <source>
        <dbReference type="EMBL" id="OBB80832.1"/>
    </source>
</evidence>
<accession>A0A1A0VC63</accession>
<organism evidence="1 2">
    <name type="scientific">Mycobacterium colombiense</name>
    <dbReference type="NCBI Taxonomy" id="339268"/>
    <lineage>
        <taxon>Bacteria</taxon>
        <taxon>Bacillati</taxon>
        <taxon>Actinomycetota</taxon>
        <taxon>Actinomycetes</taxon>
        <taxon>Mycobacteriales</taxon>
        <taxon>Mycobacteriaceae</taxon>
        <taxon>Mycobacterium</taxon>
        <taxon>Mycobacterium avium complex (MAC)</taxon>
    </lineage>
</organism>
<dbReference type="EMBL" id="LZSX01000083">
    <property type="protein sequence ID" value="OBB80832.1"/>
    <property type="molecule type" value="Genomic_DNA"/>
</dbReference>
<protein>
    <submittedName>
        <fullName evidence="1">Uncharacterized protein</fullName>
    </submittedName>
</protein>
<comment type="caution">
    <text evidence="1">The sequence shown here is derived from an EMBL/GenBank/DDBJ whole genome shotgun (WGS) entry which is preliminary data.</text>
</comment>
<sequence>MAPCCQSARPICYHQERTLEEAAHKFTKDSGEYRAVKAIFSELYDDYFGYRYLARLRNVLIHDTMMAISLEVEATPIGETRCREARKIDICAFLVKQGRGLTKVSSLSTKLGVQARSSMSIGSWSCSRRFAAPKLVRMTVNPVFW</sequence>